<keyword evidence="8" id="KW-0472">Membrane</keyword>
<evidence type="ECO:0000313" key="13">
    <source>
        <dbReference type="EMBL" id="NKX45029.1"/>
    </source>
</evidence>
<feature type="coiled-coil region" evidence="10">
    <location>
        <begin position="242"/>
        <end position="286"/>
    </location>
</feature>
<evidence type="ECO:0000256" key="7">
    <source>
        <dbReference type="ARBA" id="ARBA00022989"/>
    </source>
</evidence>
<evidence type="ECO:0000256" key="5">
    <source>
        <dbReference type="ARBA" id="ARBA00022519"/>
    </source>
</evidence>
<dbReference type="RefSeq" id="WP_168623423.1">
    <property type="nucleotide sequence ID" value="NZ_JAAZQQ010000003.1"/>
</dbReference>
<keyword evidence="4 9" id="KW-1003">Cell membrane</keyword>
<dbReference type="GO" id="GO:0005886">
    <property type="term" value="C:plasma membrane"/>
    <property type="evidence" value="ECO:0007669"/>
    <property type="project" value="UniProtKB-SubCell"/>
</dbReference>
<dbReference type="PANTHER" id="PTHR30386">
    <property type="entry name" value="MEMBRANE FUSION SUBUNIT OF EMRAB-TOLC MULTIDRUG EFFLUX PUMP"/>
    <property type="match status" value="1"/>
</dbReference>
<evidence type="ECO:0000256" key="10">
    <source>
        <dbReference type="SAM" id="Coils"/>
    </source>
</evidence>
<dbReference type="Pfam" id="PF25994">
    <property type="entry name" value="HH_AprE"/>
    <property type="match status" value="1"/>
</dbReference>
<feature type="coiled-coil region" evidence="10">
    <location>
        <begin position="150"/>
        <end position="191"/>
    </location>
</feature>
<feature type="domain" description="AprE-like long alpha-helical hairpin" evidence="11">
    <location>
        <begin position="91"/>
        <end position="276"/>
    </location>
</feature>
<evidence type="ECO:0000259" key="12">
    <source>
        <dbReference type="Pfam" id="PF26002"/>
    </source>
</evidence>
<dbReference type="InterPro" id="IPR050739">
    <property type="entry name" value="MFP"/>
</dbReference>
<dbReference type="Pfam" id="PF26002">
    <property type="entry name" value="Beta-barrel_AprE"/>
    <property type="match status" value="1"/>
</dbReference>
<evidence type="ECO:0000256" key="3">
    <source>
        <dbReference type="ARBA" id="ARBA00022448"/>
    </source>
</evidence>
<dbReference type="PRINTS" id="PR01490">
    <property type="entry name" value="RTXTOXIND"/>
</dbReference>
<evidence type="ECO:0000256" key="1">
    <source>
        <dbReference type="ARBA" id="ARBA00004377"/>
    </source>
</evidence>
<dbReference type="NCBIfam" id="TIGR01843">
    <property type="entry name" value="type_I_hlyD"/>
    <property type="match status" value="1"/>
</dbReference>
<evidence type="ECO:0000256" key="8">
    <source>
        <dbReference type="ARBA" id="ARBA00023136"/>
    </source>
</evidence>
<keyword evidence="3 9" id="KW-0813">Transport</keyword>
<gene>
    <name evidence="13" type="ORF">HCU73_10540</name>
</gene>
<protein>
    <recommendedName>
        <fullName evidence="9">Membrane fusion protein (MFP) family protein</fullName>
    </recommendedName>
</protein>
<comment type="caution">
    <text evidence="13">The sequence shown here is derived from an EMBL/GenBank/DDBJ whole genome shotgun (WGS) entry which is preliminary data.</text>
</comment>
<evidence type="ECO:0000256" key="4">
    <source>
        <dbReference type="ARBA" id="ARBA00022475"/>
    </source>
</evidence>
<comment type="subcellular location">
    <subcellularLocation>
        <location evidence="1 9">Cell inner membrane</location>
        <topology evidence="1 9">Single-pass membrane protein</topology>
    </subcellularLocation>
</comment>
<dbReference type="InterPro" id="IPR010129">
    <property type="entry name" value="T1SS_HlyD"/>
</dbReference>
<feature type="domain" description="AprE-like beta-barrel" evidence="12">
    <location>
        <begin position="321"/>
        <end position="410"/>
    </location>
</feature>
<dbReference type="InterPro" id="IPR058781">
    <property type="entry name" value="HH_AprE-like"/>
</dbReference>
<evidence type="ECO:0000256" key="6">
    <source>
        <dbReference type="ARBA" id="ARBA00022692"/>
    </source>
</evidence>
<comment type="similarity">
    <text evidence="2 9">Belongs to the membrane fusion protein (MFP) (TC 8.A.1) family.</text>
</comment>
<keyword evidence="5 9" id="KW-0997">Cell inner membrane</keyword>
<reference evidence="13 14" key="1">
    <citation type="submission" date="2020-04" db="EMBL/GenBank/DDBJ databases">
        <authorList>
            <person name="Yoon J."/>
        </authorList>
    </citation>
    <scope>NUCLEOTIDE SEQUENCE [LARGE SCALE GENOMIC DNA]</scope>
    <source>
        <strain evidence="13 14">KMU-115</strain>
    </source>
</reference>
<name>A0A7X6JZ01_9RHOB</name>
<dbReference type="Gene3D" id="2.40.30.170">
    <property type="match status" value="1"/>
</dbReference>
<evidence type="ECO:0000256" key="2">
    <source>
        <dbReference type="ARBA" id="ARBA00009477"/>
    </source>
</evidence>
<organism evidence="13 14">
    <name type="scientific">Roseicyclus persicicus</name>
    <dbReference type="NCBI Taxonomy" id="2650661"/>
    <lineage>
        <taxon>Bacteria</taxon>
        <taxon>Pseudomonadati</taxon>
        <taxon>Pseudomonadota</taxon>
        <taxon>Alphaproteobacteria</taxon>
        <taxon>Rhodobacterales</taxon>
        <taxon>Roseobacteraceae</taxon>
        <taxon>Roseicyclus</taxon>
    </lineage>
</organism>
<keyword evidence="10" id="KW-0175">Coiled coil</keyword>
<accession>A0A7X6JZ01</accession>
<dbReference type="Gene3D" id="2.40.50.100">
    <property type="match status" value="1"/>
</dbReference>
<dbReference type="EMBL" id="JAAZQQ010000003">
    <property type="protein sequence ID" value="NKX45029.1"/>
    <property type="molecule type" value="Genomic_DNA"/>
</dbReference>
<dbReference type="AlphaFoldDB" id="A0A7X6JZ01"/>
<keyword evidence="7" id="KW-1133">Transmembrane helix</keyword>
<dbReference type="PANTHER" id="PTHR30386:SF17">
    <property type="entry name" value="ALKALINE PROTEASE SECRETION PROTEIN APRE"/>
    <property type="match status" value="1"/>
</dbReference>
<evidence type="ECO:0000259" key="11">
    <source>
        <dbReference type="Pfam" id="PF25994"/>
    </source>
</evidence>
<evidence type="ECO:0000256" key="9">
    <source>
        <dbReference type="RuleBase" id="RU365093"/>
    </source>
</evidence>
<keyword evidence="6" id="KW-0812">Transmembrane</keyword>
<proteinExistence type="inferred from homology"/>
<dbReference type="InterPro" id="IPR058982">
    <property type="entry name" value="Beta-barrel_AprE"/>
</dbReference>
<dbReference type="Proteomes" id="UP000526408">
    <property type="component" value="Unassembled WGS sequence"/>
</dbReference>
<evidence type="ECO:0000313" key="14">
    <source>
        <dbReference type="Proteomes" id="UP000526408"/>
    </source>
</evidence>
<dbReference type="GO" id="GO:0015031">
    <property type="term" value="P:protein transport"/>
    <property type="evidence" value="ECO:0007669"/>
    <property type="project" value="InterPro"/>
</dbReference>
<keyword evidence="14" id="KW-1185">Reference proteome</keyword>
<sequence length="433" mass="47450">MSGARPWSVRGPLLIGLLAMLLLLAGFGGWAAQSQLSGAVIAPGRIEVDPNRHAIQHPEGGVVAELFVGEGDRVAAGAVLLRLAPGLLLRDLSVARSQLFELRARRARLEAERDGAAVVVFPPGLIEAAATDPDLTDLLVGQENLFTARAETLTREVEQLTGRATQIEAQITALEAQEAALNEQLRLVEADLARQQGLLDRGLIQIDPILRLQRDTAQLRGSLGEVEARKAEGAERVIETRLAILQRESARREEAIAELREIRVAEEETRQRVADLERRMAELELRAPVAGRIIGLQIFGPQAVLRAADPVAYLVPEGRPLVISAQVPATDVDQVFLGQDVTLRFPAFDLRNIPDLVGRVSQISADTFADETTGVSFYRAEIMLDEGEIARLAPRELLPGMPVETFIRTRDRTPLSYLLEPFTAYFARAFRES</sequence>